<name>A0A644Y353_9ZZZZ</name>
<dbReference type="AlphaFoldDB" id="A0A644Y353"/>
<keyword evidence="1" id="KW-0812">Transmembrane</keyword>
<organism evidence="2">
    <name type="scientific">bioreactor metagenome</name>
    <dbReference type="NCBI Taxonomy" id="1076179"/>
    <lineage>
        <taxon>unclassified sequences</taxon>
        <taxon>metagenomes</taxon>
        <taxon>ecological metagenomes</taxon>
    </lineage>
</organism>
<evidence type="ECO:0008006" key="3">
    <source>
        <dbReference type="Google" id="ProtNLM"/>
    </source>
</evidence>
<accession>A0A644Y353</accession>
<feature type="transmembrane region" description="Helical" evidence="1">
    <location>
        <begin position="7"/>
        <end position="26"/>
    </location>
</feature>
<dbReference type="EMBL" id="VSSQ01003809">
    <property type="protein sequence ID" value="MPM22428.1"/>
    <property type="molecule type" value="Genomic_DNA"/>
</dbReference>
<evidence type="ECO:0000313" key="2">
    <source>
        <dbReference type="EMBL" id="MPM22428.1"/>
    </source>
</evidence>
<protein>
    <recommendedName>
        <fullName evidence="3">DUF4829 domain-containing protein</fullName>
    </recommendedName>
</protein>
<proteinExistence type="predicted"/>
<sequence>MKSKKSTIIILVLIITNIITVCYSMLYQNNIIKSLTTDLTITQNELSQNRSLVEKEKYIYELRNVLDSNFYLILNSAIKGDYISIKDNLADDVTIENGHIKGLNFDFTIPQENMSLRQRMYDLVSDTEFRSIYEIYDSGYSNEPKYDARLYTLNVKFSQVDGNWKLNFISIDE</sequence>
<evidence type="ECO:0000256" key="1">
    <source>
        <dbReference type="SAM" id="Phobius"/>
    </source>
</evidence>
<keyword evidence="1" id="KW-1133">Transmembrane helix</keyword>
<comment type="caution">
    <text evidence="2">The sequence shown here is derived from an EMBL/GenBank/DDBJ whole genome shotgun (WGS) entry which is preliminary data.</text>
</comment>
<keyword evidence="1" id="KW-0472">Membrane</keyword>
<gene>
    <name evidence="2" type="ORF">SDC9_68883</name>
</gene>
<reference evidence="2" key="1">
    <citation type="submission" date="2019-08" db="EMBL/GenBank/DDBJ databases">
        <authorList>
            <person name="Kucharzyk K."/>
            <person name="Murdoch R.W."/>
            <person name="Higgins S."/>
            <person name="Loffler F."/>
        </authorList>
    </citation>
    <scope>NUCLEOTIDE SEQUENCE</scope>
</reference>